<feature type="region of interest" description="Disordered" evidence="1">
    <location>
        <begin position="89"/>
        <end position="125"/>
    </location>
</feature>
<feature type="compositionally biased region" description="Pro residues" evidence="1">
    <location>
        <begin position="103"/>
        <end position="117"/>
    </location>
</feature>
<organism evidence="2 3">
    <name type="scientific">Cronartium quercuum f. sp. fusiforme G11</name>
    <dbReference type="NCBI Taxonomy" id="708437"/>
    <lineage>
        <taxon>Eukaryota</taxon>
        <taxon>Fungi</taxon>
        <taxon>Dikarya</taxon>
        <taxon>Basidiomycota</taxon>
        <taxon>Pucciniomycotina</taxon>
        <taxon>Pucciniomycetes</taxon>
        <taxon>Pucciniales</taxon>
        <taxon>Coleosporiaceae</taxon>
        <taxon>Cronartium</taxon>
    </lineage>
</organism>
<protein>
    <submittedName>
        <fullName evidence="2">Uncharacterized protein</fullName>
    </submittedName>
</protein>
<evidence type="ECO:0000313" key="2">
    <source>
        <dbReference type="EMBL" id="KAG0140765.1"/>
    </source>
</evidence>
<proteinExistence type="predicted"/>
<comment type="caution">
    <text evidence="2">The sequence shown here is derived from an EMBL/GenBank/DDBJ whole genome shotgun (WGS) entry which is preliminary data.</text>
</comment>
<sequence>MSLTVDKAMHLNQPAGKFNCEKVTFRDAVTLAEHGLRLVSQADPPPTNPPDAILASVLAGVQAVEAKVDLLMLDAANRAAPPCAKAPTFAQVAQQGAKLHPQQQPPRHPTPQRPQKPPSHQNYHSYPYVQTSHRKEDFVEMTSEAVTLKERIERSLKGALCSQYPSGPPPAQLRVISQSQYTGEIHLQFHLQEAVDAITSIPDSDWVASINPALKLKVAIYPIIVHGIPISFNPNSPAHIQCLMDENTGILDTLQQVLWANQKALVGNKTHSSIIIHLTNPVDANYAI</sequence>
<reference evidence="2" key="1">
    <citation type="submission" date="2013-11" db="EMBL/GenBank/DDBJ databases">
        <title>Genome sequence of the fusiform rust pathogen reveals effectors for host alternation and coevolution with pine.</title>
        <authorList>
            <consortium name="DOE Joint Genome Institute"/>
            <person name="Smith K."/>
            <person name="Pendleton A."/>
            <person name="Kubisiak T."/>
            <person name="Anderson C."/>
            <person name="Salamov A."/>
            <person name="Aerts A."/>
            <person name="Riley R."/>
            <person name="Clum A."/>
            <person name="Lindquist E."/>
            <person name="Ence D."/>
            <person name="Campbell M."/>
            <person name="Kronenberg Z."/>
            <person name="Feau N."/>
            <person name="Dhillon B."/>
            <person name="Hamelin R."/>
            <person name="Burleigh J."/>
            <person name="Smith J."/>
            <person name="Yandell M."/>
            <person name="Nelson C."/>
            <person name="Grigoriev I."/>
            <person name="Davis J."/>
        </authorList>
    </citation>
    <scope>NUCLEOTIDE SEQUENCE</scope>
    <source>
        <strain evidence="2">G11</strain>
    </source>
</reference>
<gene>
    <name evidence="2" type="ORF">CROQUDRAFT_99668</name>
</gene>
<accession>A0A9P6NBG4</accession>
<dbReference type="Proteomes" id="UP000886653">
    <property type="component" value="Unassembled WGS sequence"/>
</dbReference>
<dbReference type="EMBL" id="MU167421">
    <property type="protein sequence ID" value="KAG0140765.1"/>
    <property type="molecule type" value="Genomic_DNA"/>
</dbReference>
<keyword evidence="3" id="KW-1185">Reference proteome</keyword>
<name>A0A9P6NBG4_9BASI</name>
<evidence type="ECO:0000313" key="3">
    <source>
        <dbReference type="Proteomes" id="UP000886653"/>
    </source>
</evidence>
<evidence type="ECO:0000256" key="1">
    <source>
        <dbReference type="SAM" id="MobiDB-lite"/>
    </source>
</evidence>
<dbReference type="AlphaFoldDB" id="A0A9P6NBG4"/>
<dbReference type="OrthoDB" id="2914250at2759"/>